<name>A0A160T1F7_9CHLR</name>
<evidence type="ECO:0000313" key="2">
    <source>
        <dbReference type="EMBL" id="CUS03686.2"/>
    </source>
</evidence>
<organism evidence="2 3">
    <name type="scientific">Candidatus Promineifilum breve</name>
    <dbReference type="NCBI Taxonomy" id="1806508"/>
    <lineage>
        <taxon>Bacteria</taxon>
        <taxon>Bacillati</taxon>
        <taxon>Chloroflexota</taxon>
        <taxon>Ardenticatenia</taxon>
        <taxon>Candidatus Promineifilales</taxon>
        <taxon>Candidatus Promineifilaceae</taxon>
        <taxon>Candidatus Promineifilum</taxon>
    </lineage>
</organism>
<dbReference type="RefSeq" id="WP_095043137.1">
    <property type="nucleotide sequence ID" value="NZ_LN890655.1"/>
</dbReference>
<keyword evidence="3" id="KW-1185">Reference proteome</keyword>
<dbReference type="InterPro" id="IPR009200">
    <property type="entry name" value="DUF1269_membrane"/>
</dbReference>
<proteinExistence type="predicted"/>
<sequence>MSHMIVFASPTLDGAYAMRDALDDLRAFDLVAVKDAAVVERLPDGAVRVRQSFNLVGAGALGGAAWGALIGLVFLSPWLGLAVGGIAGALAGRFADIGIDDAFIREVGEGVPPGSSAFFLLIDNWEQSKALRLLADFGTTIIHTSMPPDEEARLRAFLAAAEE</sequence>
<gene>
    <name evidence="2" type="ORF">CFX0092_A1808</name>
</gene>
<evidence type="ECO:0000313" key="3">
    <source>
        <dbReference type="Proteomes" id="UP000215027"/>
    </source>
</evidence>
<dbReference type="OrthoDB" id="159526at2"/>
<keyword evidence="1" id="KW-0812">Transmembrane</keyword>
<reference evidence="2" key="1">
    <citation type="submission" date="2016-01" db="EMBL/GenBank/DDBJ databases">
        <authorList>
            <person name="Mcilroy J.S."/>
            <person name="Karst M S."/>
            <person name="Albertsen M."/>
        </authorList>
    </citation>
    <scope>NUCLEOTIDE SEQUENCE</scope>
    <source>
        <strain evidence="2">Cfx-K</strain>
    </source>
</reference>
<dbReference type="Pfam" id="PF06897">
    <property type="entry name" value="DUF1269"/>
    <property type="match status" value="1"/>
</dbReference>
<dbReference type="KEGG" id="pbf:CFX0092_A1808"/>
<dbReference type="Proteomes" id="UP000215027">
    <property type="component" value="Chromosome I"/>
</dbReference>
<keyword evidence="1" id="KW-0472">Membrane</keyword>
<keyword evidence="1" id="KW-1133">Transmembrane helix</keyword>
<dbReference type="EMBL" id="LN890655">
    <property type="protein sequence ID" value="CUS03686.2"/>
    <property type="molecule type" value="Genomic_DNA"/>
</dbReference>
<dbReference type="AlphaFoldDB" id="A0A160T1F7"/>
<accession>A0A160T1F7</accession>
<evidence type="ECO:0000256" key="1">
    <source>
        <dbReference type="SAM" id="Phobius"/>
    </source>
</evidence>
<protein>
    <recommendedName>
        <fullName evidence="4">Membrane protein of uknown function UCP014873</fullName>
    </recommendedName>
</protein>
<feature type="transmembrane region" description="Helical" evidence="1">
    <location>
        <begin position="64"/>
        <end position="90"/>
    </location>
</feature>
<evidence type="ECO:0008006" key="4">
    <source>
        <dbReference type="Google" id="ProtNLM"/>
    </source>
</evidence>